<protein>
    <recommendedName>
        <fullName evidence="1">USP domain-containing protein</fullName>
    </recommendedName>
</protein>
<dbReference type="GO" id="GO:0005829">
    <property type="term" value="C:cytosol"/>
    <property type="evidence" value="ECO:0007669"/>
    <property type="project" value="TreeGrafter"/>
</dbReference>
<dbReference type="AlphaFoldDB" id="A0A816BTW5"/>
<feature type="domain" description="USP" evidence="1">
    <location>
        <begin position="483"/>
        <end position="836"/>
    </location>
</feature>
<dbReference type="PANTHER" id="PTHR24006">
    <property type="entry name" value="UBIQUITIN CARBOXYL-TERMINAL HYDROLASE"/>
    <property type="match status" value="1"/>
</dbReference>
<organism evidence="2 3">
    <name type="scientific">Adineta ricciae</name>
    <name type="common">Rotifer</name>
    <dbReference type="NCBI Taxonomy" id="249248"/>
    <lineage>
        <taxon>Eukaryota</taxon>
        <taxon>Metazoa</taxon>
        <taxon>Spiralia</taxon>
        <taxon>Gnathifera</taxon>
        <taxon>Rotifera</taxon>
        <taxon>Eurotatoria</taxon>
        <taxon>Bdelloidea</taxon>
        <taxon>Adinetida</taxon>
        <taxon>Adinetidae</taxon>
        <taxon>Adineta</taxon>
    </lineage>
</organism>
<dbReference type="Proteomes" id="UP000663828">
    <property type="component" value="Unassembled WGS sequence"/>
</dbReference>
<dbReference type="EMBL" id="CAJNOR010007303">
    <property type="protein sequence ID" value="CAF1614760.1"/>
    <property type="molecule type" value="Genomic_DNA"/>
</dbReference>
<reference evidence="2" key="1">
    <citation type="submission" date="2021-02" db="EMBL/GenBank/DDBJ databases">
        <authorList>
            <person name="Nowell W R."/>
        </authorList>
    </citation>
    <scope>NUCLEOTIDE SEQUENCE</scope>
</reference>
<dbReference type="InterPro" id="IPR050164">
    <property type="entry name" value="Peptidase_C19"/>
</dbReference>
<dbReference type="GO" id="GO:0016579">
    <property type="term" value="P:protein deubiquitination"/>
    <property type="evidence" value="ECO:0007669"/>
    <property type="project" value="InterPro"/>
</dbReference>
<comment type="caution">
    <text evidence="2">The sequence shown here is derived from an EMBL/GenBank/DDBJ whole genome shotgun (WGS) entry which is preliminary data.</text>
</comment>
<evidence type="ECO:0000313" key="2">
    <source>
        <dbReference type="EMBL" id="CAF1614760.1"/>
    </source>
</evidence>
<proteinExistence type="predicted"/>
<gene>
    <name evidence="2" type="ORF">XAT740_LOCUS49397</name>
</gene>
<dbReference type="PROSITE" id="PS50235">
    <property type="entry name" value="USP_3"/>
    <property type="match status" value="1"/>
</dbReference>
<dbReference type="PROSITE" id="PS00972">
    <property type="entry name" value="USP_1"/>
    <property type="match status" value="1"/>
</dbReference>
<dbReference type="GO" id="GO:0004843">
    <property type="term" value="F:cysteine-type deubiquitinase activity"/>
    <property type="evidence" value="ECO:0007669"/>
    <property type="project" value="InterPro"/>
</dbReference>
<dbReference type="Gene3D" id="3.90.70.10">
    <property type="entry name" value="Cysteine proteinases"/>
    <property type="match status" value="1"/>
</dbReference>
<evidence type="ECO:0000313" key="3">
    <source>
        <dbReference type="Proteomes" id="UP000663828"/>
    </source>
</evidence>
<dbReference type="Pfam" id="PF00443">
    <property type="entry name" value="UCH"/>
    <property type="match status" value="1"/>
</dbReference>
<accession>A0A816BTW5</accession>
<name>A0A816BTW5_ADIRI</name>
<dbReference type="InterPro" id="IPR018200">
    <property type="entry name" value="USP_CS"/>
</dbReference>
<sequence>MFRISTHNEYDSSLLNTIKRIHTDFAQYENSSDKLRILREKLHQLWLRPQLVSNPAMRDYEGYRIAEYLEQFLAEQTINDKFFTLIINTLSKNEHFYQILLNDHIRFQSLFHTNSQKSVHLIRYIEILYLHCSSNLVAKSGLEFYRFVLDIYCLRYLHKIPRDIEWLAVCSRFMYQFYENTRKYLSSTDLIFMNQKDAIDYSFYAIDTLIHHSVVLNDCKHDVILADIITKTISVVWEQNPSVDRSIQDTLDQITLIQSRSIEYLFETLSTPTKSKFSSAILYLFPRIQLDAIDSIVRNMYTDGRLTGERLVAIIKCLIDLIDVPIEFSQHISYETWIAGFCMTLITFNHHELLLKVIDETISLLIDYLFLTKTADNACQILFWFVRYDKRLQTFRSVVDHLANLFEKLKTIPNEELKTKLIELCQMGIVLHPEYDISNESILKQIIHSVPQPDLNILLNHKNFHSRLHSLNMENDQKIKNRVGISNLGNTCYVNSVLQALYQCVLFRKYVLEQRFDERVVLRELQLIFAQLNLTKRAYINAINFVRIARPTWFTVHEQQDCAEFLGYLLDTMKNEEKTISSNEIHRLFTIQTCQRNRCQRCSLESYREESSNYLFLPIPSSDRSQDNYNYNQSATPISVMKNGLKFYTALNGNSLPNSTLPSCDTTTNSLNLQTVFDCYFQKEELENENQYRCEHCRSLQNAERSIILQTAPEYLILSLNRFEYDKQTNIFRKVFTKMNYPKLLNVHVYPSGAIPLLTKYNLLLIIVHTGYTLHGGHYYVYARDIKSSISESDEQNDEWFLLNDDLVTSSSYEAMMENCAQYTSATPYVLFYKRIGQQQTEETPQIHIRESLIRQMQEDDSNYERELEK</sequence>
<dbReference type="InterPro" id="IPR028889">
    <property type="entry name" value="USP"/>
</dbReference>
<dbReference type="GO" id="GO:0005634">
    <property type="term" value="C:nucleus"/>
    <property type="evidence" value="ECO:0007669"/>
    <property type="project" value="TreeGrafter"/>
</dbReference>
<evidence type="ECO:0000259" key="1">
    <source>
        <dbReference type="PROSITE" id="PS50235"/>
    </source>
</evidence>
<dbReference type="SUPFAM" id="SSF54001">
    <property type="entry name" value="Cysteine proteinases"/>
    <property type="match status" value="1"/>
</dbReference>
<dbReference type="InterPro" id="IPR038765">
    <property type="entry name" value="Papain-like_cys_pep_sf"/>
</dbReference>
<dbReference type="PANTHER" id="PTHR24006:SF908">
    <property type="entry name" value="DEUBIQUITINATING APOPTOTIC INHIBITOR, ISOFORM A"/>
    <property type="match status" value="1"/>
</dbReference>
<dbReference type="InterPro" id="IPR001394">
    <property type="entry name" value="Peptidase_C19_UCH"/>
</dbReference>
<keyword evidence="3" id="KW-1185">Reference proteome</keyword>